<name>A0A2G5TR29_9PELO</name>
<proteinExistence type="predicted"/>
<comment type="caution">
    <text evidence="2">The sequence shown here is derived from an EMBL/GenBank/DDBJ whole genome shotgun (WGS) entry which is preliminary data.</text>
</comment>
<organism evidence="2 3">
    <name type="scientific">Caenorhabditis nigoni</name>
    <dbReference type="NCBI Taxonomy" id="1611254"/>
    <lineage>
        <taxon>Eukaryota</taxon>
        <taxon>Metazoa</taxon>
        <taxon>Ecdysozoa</taxon>
        <taxon>Nematoda</taxon>
        <taxon>Chromadorea</taxon>
        <taxon>Rhabditida</taxon>
        <taxon>Rhabditina</taxon>
        <taxon>Rhabditomorpha</taxon>
        <taxon>Rhabditoidea</taxon>
        <taxon>Rhabditidae</taxon>
        <taxon>Peloderinae</taxon>
        <taxon>Caenorhabditis</taxon>
    </lineage>
</organism>
<gene>
    <name evidence="2" type="primary">Cnig_chr_V.g21254</name>
    <name evidence="2" type="ORF">B9Z55_021254</name>
</gene>
<dbReference type="PANTHER" id="PTHR23015:SF25">
    <property type="entry name" value="DUF38 DOMAIN-CONTAINING PROTEIN-RELATED"/>
    <property type="match status" value="1"/>
</dbReference>
<sequence>MEHSVLGNSKLMALILKRLECFDIQKLRKVNRGVRKCIDEVKPEPHIKKYSITSDLRPRVLPVTHVSRVELESGDFKKISYETKDGTYRCLNDFETTLKHQKSCMEELSIVFQFTNDIRMDYSEVLCTAIEGILKRREHPLKTRKLSITYGSQLDIFKILAAIDKDSLRIIEFVDPSEPGFKAFFGLEVPFEVDQLSQTDQWKNAEHLIVKDLTIPASIQDMNILHFSNLEIFLKSMSSQDVDYLTTNLFKSSNFQKFKISFRESTIDESLHELIGEPFRIISDSKQIWYFRMENANFYIHVVLDTSDVKDIYKKLKPKVIIFTRVAKEDTPFF</sequence>
<evidence type="ECO:0000313" key="2">
    <source>
        <dbReference type="EMBL" id="PIC29769.1"/>
    </source>
</evidence>
<protein>
    <recommendedName>
        <fullName evidence="1">DUF38 domain-containing protein</fullName>
    </recommendedName>
</protein>
<dbReference type="OrthoDB" id="5876763at2759"/>
<dbReference type="EMBL" id="PDUG01000005">
    <property type="protein sequence ID" value="PIC29769.1"/>
    <property type="molecule type" value="Genomic_DNA"/>
</dbReference>
<feature type="domain" description="DUF38" evidence="1">
    <location>
        <begin position="126"/>
        <end position="269"/>
    </location>
</feature>
<dbReference type="GO" id="GO:0045087">
    <property type="term" value="P:innate immune response"/>
    <property type="evidence" value="ECO:0007669"/>
    <property type="project" value="TreeGrafter"/>
</dbReference>
<dbReference type="PANTHER" id="PTHR23015">
    <property type="entry name" value="UNCHARACTERIZED C.ELEGANS PROTEIN"/>
    <property type="match status" value="1"/>
</dbReference>
<dbReference type="Pfam" id="PF01827">
    <property type="entry name" value="FTH"/>
    <property type="match status" value="1"/>
</dbReference>
<evidence type="ECO:0000259" key="1">
    <source>
        <dbReference type="Pfam" id="PF01827"/>
    </source>
</evidence>
<reference evidence="3" key="1">
    <citation type="submission" date="2017-10" db="EMBL/GenBank/DDBJ databases">
        <title>Rapid genome shrinkage in a self-fertile nematode reveals novel sperm competition proteins.</title>
        <authorList>
            <person name="Yin D."/>
            <person name="Schwarz E.M."/>
            <person name="Thomas C.G."/>
            <person name="Felde R.L."/>
            <person name="Korf I.F."/>
            <person name="Cutter A.D."/>
            <person name="Schartner C.M."/>
            <person name="Ralston E.J."/>
            <person name="Meyer B.J."/>
            <person name="Haag E.S."/>
        </authorList>
    </citation>
    <scope>NUCLEOTIDE SEQUENCE [LARGE SCALE GENOMIC DNA]</scope>
    <source>
        <strain evidence="3">JU1422</strain>
    </source>
</reference>
<evidence type="ECO:0000313" key="3">
    <source>
        <dbReference type="Proteomes" id="UP000230233"/>
    </source>
</evidence>
<dbReference type="Proteomes" id="UP000230233">
    <property type="component" value="Chromosome V"/>
</dbReference>
<dbReference type="InterPro" id="IPR002900">
    <property type="entry name" value="DUF38/FTH_CAE_spp"/>
</dbReference>
<dbReference type="InterPro" id="IPR040161">
    <property type="entry name" value="FB224"/>
</dbReference>
<keyword evidence="3" id="KW-1185">Reference proteome</keyword>
<accession>A0A2G5TR29</accession>
<dbReference type="AlphaFoldDB" id="A0A2G5TR29"/>